<dbReference type="Proteomes" id="UP000747399">
    <property type="component" value="Unassembled WGS sequence"/>
</dbReference>
<dbReference type="PANTHER" id="PTHR21228">
    <property type="entry name" value="FAST LEU-RICH DOMAIN-CONTAINING"/>
    <property type="match status" value="1"/>
</dbReference>
<gene>
    <name evidence="2" type="ORF">Vafri_12711</name>
</gene>
<comment type="caution">
    <text evidence="2">The sequence shown here is derived from an EMBL/GenBank/DDBJ whole genome shotgun (WGS) entry which is preliminary data.</text>
</comment>
<dbReference type="GO" id="GO:0003723">
    <property type="term" value="F:RNA binding"/>
    <property type="evidence" value="ECO:0007669"/>
    <property type="project" value="TreeGrafter"/>
</dbReference>
<dbReference type="PANTHER" id="PTHR21228:SF40">
    <property type="entry name" value="LD45607P"/>
    <property type="match status" value="1"/>
</dbReference>
<dbReference type="GO" id="GO:0000963">
    <property type="term" value="P:mitochondrial RNA processing"/>
    <property type="evidence" value="ECO:0007669"/>
    <property type="project" value="TreeGrafter"/>
</dbReference>
<feature type="region of interest" description="Disordered" evidence="1">
    <location>
        <begin position="928"/>
        <end position="947"/>
    </location>
</feature>
<evidence type="ECO:0000256" key="1">
    <source>
        <dbReference type="SAM" id="MobiDB-lite"/>
    </source>
</evidence>
<name>A0A8J4BAG1_9CHLO</name>
<dbReference type="GO" id="GO:0005759">
    <property type="term" value="C:mitochondrial matrix"/>
    <property type="evidence" value="ECO:0007669"/>
    <property type="project" value="TreeGrafter"/>
</dbReference>
<dbReference type="GO" id="GO:0044528">
    <property type="term" value="P:regulation of mitochondrial mRNA stability"/>
    <property type="evidence" value="ECO:0007669"/>
    <property type="project" value="TreeGrafter"/>
</dbReference>
<dbReference type="EMBL" id="BNCO01000028">
    <property type="protein sequence ID" value="GIL57481.1"/>
    <property type="molecule type" value="Genomic_DNA"/>
</dbReference>
<dbReference type="GO" id="GO:0009507">
    <property type="term" value="C:chloroplast"/>
    <property type="evidence" value="ECO:0007669"/>
    <property type="project" value="GOC"/>
</dbReference>
<dbReference type="AlphaFoldDB" id="A0A8J4BAG1"/>
<protein>
    <submittedName>
        <fullName evidence="2">Uncharacterized protein</fullName>
    </submittedName>
</protein>
<dbReference type="GO" id="GO:1901259">
    <property type="term" value="P:chloroplast rRNA processing"/>
    <property type="evidence" value="ECO:0007669"/>
    <property type="project" value="TreeGrafter"/>
</dbReference>
<dbReference type="InterPro" id="IPR050870">
    <property type="entry name" value="FAST_kinase"/>
</dbReference>
<feature type="region of interest" description="Disordered" evidence="1">
    <location>
        <begin position="153"/>
        <end position="186"/>
    </location>
</feature>
<accession>A0A8J4BAG1</accession>
<reference evidence="2" key="1">
    <citation type="journal article" date="2021" name="Proc. Natl. Acad. Sci. U.S.A.">
        <title>Three genomes in the algal genus Volvox reveal the fate of a haploid sex-determining region after a transition to homothallism.</title>
        <authorList>
            <person name="Yamamoto K."/>
            <person name="Hamaji T."/>
            <person name="Kawai-Toyooka H."/>
            <person name="Matsuzaki R."/>
            <person name="Takahashi F."/>
            <person name="Nishimura Y."/>
            <person name="Kawachi M."/>
            <person name="Noguchi H."/>
            <person name="Minakuchi Y."/>
            <person name="Umen J.G."/>
            <person name="Toyoda A."/>
            <person name="Nozaki H."/>
        </authorList>
    </citation>
    <scope>NUCLEOTIDE SEQUENCE</scope>
    <source>
        <strain evidence="2">NIES-3780</strain>
    </source>
</reference>
<proteinExistence type="predicted"/>
<keyword evidence="3" id="KW-1185">Reference proteome</keyword>
<organism evidence="2 3">
    <name type="scientific">Volvox africanus</name>
    <dbReference type="NCBI Taxonomy" id="51714"/>
    <lineage>
        <taxon>Eukaryota</taxon>
        <taxon>Viridiplantae</taxon>
        <taxon>Chlorophyta</taxon>
        <taxon>core chlorophytes</taxon>
        <taxon>Chlorophyceae</taxon>
        <taxon>CS clade</taxon>
        <taxon>Chlamydomonadales</taxon>
        <taxon>Volvocaceae</taxon>
        <taxon>Volvox</taxon>
    </lineage>
</organism>
<dbReference type="GO" id="GO:0035770">
    <property type="term" value="C:ribonucleoprotein granule"/>
    <property type="evidence" value="ECO:0007669"/>
    <property type="project" value="TreeGrafter"/>
</dbReference>
<evidence type="ECO:0000313" key="2">
    <source>
        <dbReference type="EMBL" id="GIL57481.1"/>
    </source>
</evidence>
<evidence type="ECO:0000313" key="3">
    <source>
        <dbReference type="Proteomes" id="UP000747399"/>
    </source>
</evidence>
<sequence length="1083" mass="119134">MRMLNRQVARRFRPQFSQGCPFRQGGGWRKRLAISFRAPQLSSVAQGVENDPLRTRQQVQLVWSEKAQQPSRISHGANGLGERTPQLHDATAAAAAVVAVPSKQLDQEGAVALMRRIKAARSWQQLQSIVDESLPCMNHVHVSAVMTHMAQLHVSSSSSSSGDLDRIKGGHQGSRTASDNLRDGSFYGDRRQHLETEVGTNPLGSAATITDYQPSSRHQEHIRQLPDPGPCLLTPEASEHLHWGRFPLPPCAPLGHAAADGWLRPSASRYQDALADSSGQGSLLLPQPPHRCDQHHFYQHRVTDARTVFLQRLERAVAVHLPEFKGRQLANTLWAVAKLGYRPSERWLEVLLMRASAQMHTFNPQHLANTLYALMLLRYMPPPAWLESFYATAGQRLHGFGPGELSHLCYAAGKLGLQPGLQLLGGVLHHSMLHMQYYDARELALLLYGVVHMGARLHADWLRVYRRRMMELVIGSGALSARLMERLAGQLSQRDLAQLAMLQLAQSKDQLLHSHQQMPHTTHLSIQQREDKQQRQIELTAQLRHSMNFSMPTVGERSTSLDLNGPGPSSPLRAAWVASYLPTVLCSLAEIGYRPPPVFMSTMLAAVGSCAAHLTPVGLTTVLLSLAKMRYRPHPALFRRVWKLLIDRLDSLDTQQCTIAVWTCATLGCTAPRRDVAAILMNAAARLPEHSNGELVQLLEAVSCLGFKPTTSWLELLESDLYNRLPRMRPRQVAGLLLPLAGLRHKPHRLWMARWAEALCGGLPELGLRQMAMAVYGAARLGFRPPSRLCAELLAATAAGMAATAIAVDVPPADAMQQQERVGMQDAPEHNLRRIRPTWVRRQGDRSSGRLPETLSRLLWALAVLDMAPDEVWMSGYMFCLRHVHGDLSPQERGQVAWALARLQYQPGTEWAEELSLWQAQQRPVQQQRSISQADAEGPIAQGGDTAGATVDKAVNTTAAVVVDAQAAELRHEVADNGNGGARHPAVPAPAGPSCALTPEDMQLTADMGRTSVASGSGRVITAVGFPVVHSPEDTIVGVSDSNGTAGMDPNTFVLQGLQEWAARQLGEPVADHRLRHAVERAL</sequence>